<keyword evidence="1 4" id="KW-0732">Signal</keyword>
<dbReference type="RefSeq" id="WP_278004114.1">
    <property type="nucleotide sequence ID" value="NZ_JARSBN010000001.1"/>
</dbReference>
<organism evidence="6 7">
    <name type="scientific">Winogradskyella marincola</name>
    <dbReference type="NCBI Taxonomy" id="3037795"/>
    <lineage>
        <taxon>Bacteria</taxon>
        <taxon>Pseudomonadati</taxon>
        <taxon>Bacteroidota</taxon>
        <taxon>Flavobacteriia</taxon>
        <taxon>Flavobacteriales</taxon>
        <taxon>Flavobacteriaceae</taxon>
        <taxon>Winogradskyella</taxon>
    </lineage>
</organism>
<feature type="chain" id="PRO_5045289383" evidence="4">
    <location>
        <begin position="22"/>
        <end position="1307"/>
    </location>
</feature>
<evidence type="ECO:0000313" key="6">
    <source>
        <dbReference type="EMBL" id="MDG4714644.1"/>
    </source>
</evidence>
<keyword evidence="7" id="KW-1185">Reference proteome</keyword>
<protein>
    <submittedName>
        <fullName evidence="6">LamG domain-containing protein</fullName>
    </submittedName>
</protein>
<dbReference type="InterPro" id="IPR006558">
    <property type="entry name" value="LamG-like"/>
</dbReference>
<proteinExistence type="predicted"/>
<accession>A0ABT6FYE7</accession>
<feature type="domain" description="LamG-like jellyroll fold" evidence="5">
    <location>
        <begin position="486"/>
        <end position="622"/>
    </location>
</feature>
<dbReference type="Pfam" id="PF13385">
    <property type="entry name" value="Laminin_G_3"/>
    <property type="match status" value="1"/>
</dbReference>
<reference evidence="6 7" key="1">
    <citation type="submission" date="2023-03" db="EMBL/GenBank/DDBJ databases">
        <title>Strain YYF002 represents a novel species in the genus Winogradskyella isolated from seawater.</title>
        <authorList>
            <person name="Fu Z.-Y."/>
        </authorList>
    </citation>
    <scope>NUCLEOTIDE SEQUENCE [LARGE SCALE GENOMIC DNA]</scope>
    <source>
        <strain evidence="6 7">YYF002</strain>
    </source>
</reference>
<dbReference type="Proteomes" id="UP001529085">
    <property type="component" value="Unassembled WGS sequence"/>
</dbReference>
<comment type="caution">
    <text evidence="6">The sequence shown here is derived from an EMBL/GenBank/DDBJ whole genome shotgun (WGS) entry which is preliminary data.</text>
</comment>
<evidence type="ECO:0000313" key="7">
    <source>
        <dbReference type="Proteomes" id="UP001529085"/>
    </source>
</evidence>
<dbReference type="EMBL" id="JARSBN010000001">
    <property type="protein sequence ID" value="MDG4714644.1"/>
    <property type="molecule type" value="Genomic_DNA"/>
</dbReference>
<dbReference type="InterPro" id="IPR058515">
    <property type="entry name" value="DUF8202"/>
</dbReference>
<evidence type="ECO:0000256" key="4">
    <source>
        <dbReference type="SAM" id="SignalP"/>
    </source>
</evidence>
<keyword evidence="2" id="KW-1015">Disulfide bond</keyword>
<dbReference type="SMART" id="SM00560">
    <property type="entry name" value="LamGL"/>
    <property type="match status" value="1"/>
</dbReference>
<evidence type="ECO:0000256" key="1">
    <source>
        <dbReference type="ARBA" id="ARBA00022729"/>
    </source>
</evidence>
<evidence type="ECO:0000256" key="3">
    <source>
        <dbReference type="SAM" id="MobiDB-lite"/>
    </source>
</evidence>
<evidence type="ECO:0000256" key="2">
    <source>
        <dbReference type="ARBA" id="ARBA00023157"/>
    </source>
</evidence>
<dbReference type="SUPFAM" id="SSF49899">
    <property type="entry name" value="Concanavalin A-like lectins/glucanases"/>
    <property type="match status" value="2"/>
</dbReference>
<sequence length="1307" mass="141158">MKSNLPFKLLYVLFFVINVHAQNPGNVSSGLQIWLKADSGVTLSGTDVDSWTDQSPNNITGTSDGTTDAQYTADGLNFNPVITFNGNNFYNYGTPLALNIDPSLQTLSVIVVTTSGEITGGTVISKGDNTNRNFQLWYDDVDRVANYTLGKSIVDGGQKSGTFHVKNEPKINTGIVSVDVDPLLRLTSYVNGVVDGIDINDGTGSGTSSTSDVLVGARRNTGNTGSDEEYHGDIAEIIVYDRFLTLVERQKIESYLAIKYGITLGANDELWDSALGTSSPITYLGTSNNYYNSLGTVVWDGTTNAGFGYNVMGLGRDDLSGLLQTKSATTSQVTTDILTLEGEAGSLSTDNGFLLVGNNGLPATLTSTGTPGRTVSMLNRLWKVSETLADTGNMQLDFDLSSTAISDAVAANLDLYVADNTGLNNFKNYQGSYNSSTKILTFNLIDLEDGQFFTIAEPNVLSGAFSLLFDGVDDIVETNLDLSGLPEVTIMCWVKRTNDTELLQTGIIGQPGVIGLSVLGDDLSVDFAGNLVGGLNLTQSGIGNTSQSWHHIATTFKNGNVKMYFDGELVDSLIDVSGNTLLGVTTAASFNIGGDVTSILSGDNFEGEIDEVRVFSVALEDEQIQQMVYQEIVNGSGKVSGSVIPKDITDTVTDATVDWSSLSLYYTLNAIRGNRIIDGSNGLSNGYAFNLASSSILAQGAPMPYTTVSDGLWTDVSTWENGSVWDITDLPNKDWAIVHVKNDISTSASHNHLGLIVDANKTLTINGTNELNNSLYLELNGTIDLMEDSQLIQSDKSELAVTSAGKILRRQQGHASMYRYNYWSSPVGQQSSISNNTDFNLSMLEDSAGSVQFVGSYNVPLTSPVTVSTYWLYSYVNGLSYNDWQALAPSTNIPAGTGYTQKGPGSAGLDYEYIFSGKPNNGDVLISVTDVGGLGSVPGVSKTEYLLGNPYPSAIDAHQFIDDNVAVTNGVIYLWEQWSGNSHALDEYEGGYAILNKAAKVRAYQFEGVLGNDTGVQSGTKTPTRYLPVGQGFMTEIIADGTVEFNNGQRIFKQEDLNESVFFRSANQVNNTASTDAEEDTIQLIKLKLTISNGVSRELALAFSDVTTDGYDYGYDAKIDNANTNDLTTVLNGEHYVIQSYSSITPEKEVSLVLNSDGVETFTLEMVETENISDDINIYLYDVHNNIYIDLKNSDYEFLSDVAGEINDRFKIVFSQEESLSVDDFEGENVKIFVANGTNVLYAKGLQEDVSELSVTNIVGQKVQSYNEVSVSKIEKGLKLQECSTGVYIIDLKLKSGVSLSEKIVMR</sequence>
<evidence type="ECO:0000259" key="5">
    <source>
        <dbReference type="SMART" id="SM00560"/>
    </source>
</evidence>
<feature type="signal peptide" evidence="4">
    <location>
        <begin position="1"/>
        <end position="21"/>
    </location>
</feature>
<dbReference type="Pfam" id="PF26628">
    <property type="entry name" value="DUF8202"/>
    <property type="match status" value="1"/>
</dbReference>
<dbReference type="Gene3D" id="2.60.120.200">
    <property type="match status" value="2"/>
</dbReference>
<feature type="region of interest" description="Disordered" evidence="3">
    <location>
        <begin position="205"/>
        <end position="225"/>
    </location>
</feature>
<dbReference type="InterPro" id="IPR013320">
    <property type="entry name" value="ConA-like_dom_sf"/>
</dbReference>
<gene>
    <name evidence="6" type="ORF">P7122_02085</name>
</gene>
<name>A0ABT6FYE7_9FLAO</name>